<organism evidence="3 4">
    <name type="scientific">Floridaenema aerugineum BLCC-F46</name>
    <dbReference type="NCBI Taxonomy" id="3153654"/>
    <lineage>
        <taxon>Bacteria</taxon>
        <taxon>Bacillati</taxon>
        <taxon>Cyanobacteriota</taxon>
        <taxon>Cyanophyceae</taxon>
        <taxon>Oscillatoriophycideae</taxon>
        <taxon>Aerosakkonematales</taxon>
        <taxon>Aerosakkonemataceae</taxon>
        <taxon>Floridanema</taxon>
        <taxon>Floridanema aerugineum</taxon>
    </lineage>
</organism>
<evidence type="ECO:0000313" key="4">
    <source>
        <dbReference type="Proteomes" id="UP001576774"/>
    </source>
</evidence>
<dbReference type="Proteomes" id="UP001576774">
    <property type="component" value="Unassembled WGS sequence"/>
</dbReference>
<dbReference type="EMBL" id="JBHFNQ010000149">
    <property type="protein sequence ID" value="MFB2879098.1"/>
    <property type="molecule type" value="Genomic_DNA"/>
</dbReference>
<feature type="chain" id="PRO_5045139979" evidence="2">
    <location>
        <begin position="30"/>
        <end position="139"/>
    </location>
</feature>
<evidence type="ECO:0000256" key="2">
    <source>
        <dbReference type="SAM" id="SignalP"/>
    </source>
</evidence>
<feature type="region of interest" description="Disordered" evidence="1">
    <location>
        <begin position="75"/>
        <end position="116"/>
    </location>
</feature>
<reference evidence="3 4" key="1">
    <citation type="submission" date="2024-09" db="EMBL/GenBank/DDBJ databases">
        <title>Floridaenema gen nov. (Aerosakkonemataceae, Aerosakkonematales ord. nov., Cyanobacteria) from benthic tropical and subtropical fresh waters, with the description of four new species.</title>
        <authorList>
            <person name="Moretto J.A."/>
            <person name="Berthold D.E."/>
            <person name="Lefler F.W."/>
            <person name="Huang I.-S."/>
            <person name="Laughinghouse H. IV."/>
        </authorList>
    </citation>
    <scope>NUCLEOTIDE SEQUENCE [LARGE SCALE GENOMIC DNA]</scope>
    <source>
        <strain evidence="3 4">BLCC-F46</strain>
    </source>
</reference>
<dbReference type="RefSeq" id="WP_413272148.1">
    <property type="nucleotide sequence ID" value="NZ_JBHFNQ010000149.1"/>
</dbReference>
<protein>
    <submittedName>
        <fullName evidence="3">Uncharacterized protein</fullName>
    </submittedName>
</protein>
<accession>A0ABV4X8I5</accession>
<comment type="caution">
    <text evidence="3">The sequence shown here is derived from an EMBL/GenBank/DDBJ whole genome shotgun (WGS) entry which is preliminary data.</text>
</comment>
<evidence type="ECO:0000256" key="1">
    <source>
        <dbReference type="SAM" id="MobiDB-lite"/>
    </source>
</evidence>
<keyword evidence="4" id="KW-1185">Reference proteome</keyword>
<proteinExistence type="predicted"/>
<evidence type="ECO:0000313" key="3">
    <source>
        <dbReference type="EMBL" id="MFB2879098.1"/>
    </source>
</evidence>
<name>A0ABV4X8I5_9CYAN</name>
<sequence length="139" mass="15368">MKLNYFTKVARKIATVLFCVCAIAFSWQGAFLSNSAAIAAPQTNLIAAVADNPSEFAEAHKDFVRDAANKVKKTANENARKVDRATDDEGNFVERKAKRDRDRIERTADEHAAKTQEAIDKSTNVFERTVEGIKDAFGS</sequence>
<gene>
    <name evidence="3" type="ORF">ACE1CC_19770</name>
</gene>
<feature type="signal peptide" evidence="2">
    <location>
        <begin position="1"/>
        <end position="29"/>
    </location>
</feature>
<keyword evidence="2" id="KW-0732">Signal</keyword>